<protein>
    <submittedName>
        <fullName evidence="4">Fluoroacetate dehalogenase</fullName>
        <ecNumber evidence="4">3.8.1.3</ecNumber>
    </submittedName>
</protein>
<dbReference type="Pfam" id="PF00561">
    <property type="entry name" value="Abhydrolase_1"/>
    <property type="match status" value="1"/>
</dbReference>
<dbReference type="InterPro" id="IPR002410">
    <property type="entry name" value="Peptidase_S33"/>
</dbReference>
<dbReference type="InterPro" id="IPR029058">
    <property type="entry name" value="AB_hydrolase_fold"/>
</dbReference>
<dbReference type="Gene3D" id="3.40.50.1820">
    <property type="entry name" value="alpha/beta hydrolase"/>
    <property type="match status" value="1"/>
</dbReference>
<dbReference type="InterPro" id="IPR000073">
    <property type="entry name" value="AB_hydrolase_1"/>
</dbReference>
<reference evidence="4 5" key="1">
    <citation type="submission" date="2017-03" db="EMBL/GenBank/DDBJ databases">
        <authorList>
            <person name="Afonso C.L."/>
            <person name="Miller P.J."/>
            <person name="Scott M.A."/>
            <person name="Spackman E."/>
            <person name="Goraichik I."/>
            <person name="Dimitrov K.M."/>
            <person name="Suarez D.L."/>
            <person name="Swayne D.E."/>
        </authorList>
    </citation>
    <scope>NUCLEOTIDE SEQUENCE [LARGE SCALE GENOMIC DNA]</scope>
    <source>
        <strain evidence="4 5">CECT 8287</strain>
    </source>
</reference>
<proteinExistence type="inferred from homology"/>
<evidence type="ECO:0000313" key="5">
    <source>
        <dbReference type="Proteomes" id="UP000193827"/>
    </source>
</evidence>
<name>A0A1Y5RAK1_9RHOB</name>
<dbReference type="Proteomes" id="UP000193827">
    <property type="component" value="Unassembled WGS sequence"/>
</dbReference>
<dbReference type="PRINTS" id="PR00111">
    <property type="entry name" value="ABHYDROLASE"/>
</dbReference>
<dbReference type="RefSeq" id="WP_085890685.1">
    <property type="nucleotide sequence ID" value="NZ_FWFL01000001.1"/>
</dbReference>
<dbReference type="GO" id="GO:0006508">
    <property type="term" value="P:proteolysis"/>
    <property type="evidence" value="ECO:0007669"/>
    <property type="project" value="InterPro"/>
</dbReference>
<keyword evidence="5" id="KW-1185">Reference proteome</keyword>
<evidence type="ECO:0000256" key="2">
    <source>
        <dbReference type="ARBA" id="ARBA00022801"/>
    </source>
</evidence>
<dbReference type="OrthoDB" id="9815441at2"/>
<dbReference type="PRINTS" id="PR00793">
    <property type="entry name" value="PROAMNOPTASE"/>
</dbReference>
<evidence type="ECO:0000313" key="4">
    <source>
        <dbReference type="EMBL" id="SLN12580.1"/>
    </source>
</evidence>
<evidence type="ECO:0000259" key="3">
    <source>
        <dbReference type="Pfam" id="PF00561"/>
    </source>
</evidence>
<keyword evidence="2 4" id="KW-0378">Hydrolase</keyword>
<organism evidence="4 5">
    <name type="scientific">Roseovarius litorisediminis</name>
    <dbReference type="NCBI Taxonomy" id="1312363"/>
    <lineage>
        <taxon>Bacteria</taxon>
        <taxon>Pseudomonadati</taxon>
        <taxon>Pseudomonadota</taxon>
        <taxon>Alphaproteobacteria</taxon>
        <taxon>Rhodobacterales</taxon>
        <taxon>Roseobacteraceae</taxon>
        <taxon>Roseovarius</taxon>
    </lineage>
</organism>
<dbReference type="GO" id="GO:0008233">
    <property type="term" value="F:peptidase activity"/>
    <property type="evidence" value="ECO:0007669"/>
    <property type="project" value="InterPro"/>
</dbReference>
<dbReference type="GO" id="GO:0046464">
    <property type="term" value="P:acylglycerol catabolic process"/>
    <property type="evidence" value="ECO:0007669"/>
    <property type="project" value="TreeGrafter"/>
</dbReference>
<accession>A0A1Y5RAK1</accession>
<dbReference type="PANTHER" id="PTHR43798">
    <property type="entry name" value="MONOACYLGLYCEROL LIPASE"/>
    <property type="match status" value="1"/>
</dbReference>
<dbReference type="GO" id="GO:0047372">
    <property type="term" value="F:monoacylglycerol lipase activity"/>
    <property type="evidence" value="ECO:0007669"/>
    <property type="project" value="TreeGrafter"/>
</dbReference>
<dbReference type="GO" id="GO:0016020">
    <property type="term" value="C:membrane"/>
    <property type="evidence" value="ECO:0007669"/>
    <property type="project" value="TreeGrafter"/>
</dbReference>
<comment type="similarity">
    <text evidence="1">Belongs to the peptidase S33 family.</text>
</comment>
<dbReference type="GO" id="GO:0018785">
    <property type="term" value="F:haloacetate dehalogenase activity"/>
    <property type="evidence" value="ECO:0007669"/>
    <property type="project" value="UniProtKB-EC"/>
</dbReference>
<dbReference type="PANTHER" id="PTHR43798:SF5">
    <property type="entry name" value="MONOACYLGLYCEROL LIPASE ABHD6"/>
    <property type="match status" value="1"/>
</dbReference>
<sequence>MTLAFEIITLLAVSIVATWIYVQYRARRHEAQAEAEFPPLGQISVVDGHRVHAVVMGAGPDLVLIHGSSGNTRDMTHSLAPRLAENFRVIVFDRPGLGYTERINRSGASISQQADLLARAAHQLGAEKPIVLGHSYGGAVALAWAVENPAELSALVVLSGAAKPWKSGLTRFYKITSHPMLGPLVIPFLTAFVHDERVEKQIASIFAPQSAPDGYTSYVAPGLTLRRHSLRANAMQRANLLPEVEALHMRYGEIAVPTEILHGTEDTTVGLSIHAEPLARQIPDAVLTRLEGIGHMPQHVAKDDVVAAIHRVAIRAGLHPRP</sequence>
<gene>
    <name evidence="4" type="ORF">PEL8287_00417</name>
</gene>
<dbReference type="EC" id="3.8.1.3" evidence="4"/>
<evidence type="ECO:0000256" key="1">
    <source>
        <dbReference type="ARBA" id="ARBA00010088"/>
    </source>
</evidence>
<dbReference type="InterPro" id="IPR050266">
    <property type="entry name" value="AB_hydrolase_sf"/>
</dbReference>
<feature type="domain" description="AB hydrolase-1" evidence="3">
    <location>
        <begin position="62"/>
        <end position="299"/>
    </location>
</feature>
<dbReference type="SUPFAM" id="SSF53474">
    <property type="entry name" value="alpha/beta-Hydrolases"/>
    <property type="match status" value="1"/>
</dbReference>
<dbReference type="AlphaFoldDB" id="A0A1Y5RAK1"/>
<dbReference type="EMBL" id="FWFL01000001">
    <property type="protein sequence ID" value="SLN12580.1"/>
    <property type="molecule type" value="Genomic_DNA"/>
</dbReference>